<feature type="region of interest" description="Disordered" evidence="1">
    <location>
        <begin position="266"/>
        <end position="299"/>
    </location>
</feature>
<evidence type="ECO:0000256" key="1">
    <source>
        <dbReference type="SAM" id="MobiDB-lite"/>
    </source>
</evidence>
<name>A0A9D7XSY4_9BACT</name>
<dbReference type="AlphaFoldDB" id="A0A9D7XSY4"/>
<keyword evidence="2" id="KW-0732">Signal</keyword>
<sequence length="299" mass="34009">MKTMPIFFSLFLLAFTFQVAYSQNESGQDSTGLPGDNFSLQGALFLFQNSTSPEDFEKQLNTQSNNVNNLDLNGDNDIDYIRVIDKSDKNSHALILQVPVSGSESQDIAVIELEKTGDTTAILQIVGDEDIYGEEVIVEPGAGDEEMSGNKGGSPMVNYDAALPAIIVNVWYWPSVRFVYAPVYRPWVSPWRWRTYPVWWSPWRPLGWHVWHPYYTRYHHSYAIVHTNRVIHAHKLYAPVRTHSVVVRNRHANVVGNYRVTHTRTTVTGPRGHKTTVKHTTVKGPKGHVKAKKTTVRRH</sequence>
<evidence type="ECO:0008006" key="5">
    <source>
        <dbReference type="Google" id="ProtNLM"/>
    </source>
</evidence>
<evidence type="ECO:0000256" key="2">
    <source>
        <dbReference type="SAM" id="SignalP"/>
    </source>
</evidence>
<reference evidence="3 4" key="1">
    <citation type="submission" date="2020-10" db="EMBL/GenBank/DDBJ databases">
        <title>Connecting structure to function with the recovery of over 1000 high-quality activated sludge metagenome-assembled genomes encoding full-length rRNA genes using long-read sequencing.</title>
        <authorList>
            <person name="Singleton C.M."/>
            <person name="Petriglieri F."/>
            <person name="Kristensen J.M."/>
            <person name="Kirkegaard R.H."/>
            <person name="Michaelsen T.Y."/>
            <person name="Andersen M.H."/>
            <person name="Karst S.M."/>
            <person name="Dueholm M.S."/>
            <person name="Nielsen P.H."/>
            <person name="Albertsen M."/>
        </authorList>
    </citation>
    <scope>NUCLEOTIDE SEQUENCE [LARGE SCALE GENOMIC DNA]</scope>
    <source>
        <strain evidence="3">Ribe_18-Q3-R11-54_MAXAC.273</strain>
    </source>
</reference>
<dbReference type="EMBL" id="JADKGY010000008">
    <property type="protein sequence ID" value="MBK9983023.1"/>
    <property type="molecule type" value="Genomic_DNA"/>
</dbReference>
<evidence type="ECO:0000313" key="3">
    <source>
        <dbReference type="EMBL" id="MBK9983023.1"/>
    </source>
</evidence>
<dbReference type="Proteomes" id="UP000808337">
    <property type="component" value="Unassembled WGS sequence"/>
</dbReference>
<accession>A0A9D7XSY4</accession>
<evidence type="ECO:0000313" key="4">
    <source>
        <dbReference type="Proteomes" id="UP000808337"/>
    </source>
</evidence>
<comment type="caution">
    <text evidence="3">The sequence shown here is derived from an EMBL/GenBank/DDBJ whole genome shotgun (WGS) entry which is preliminary data.</text>
</comment>
<feature type="compositionally biased region" description="Basic residues" evidence="1">
    <location>
        <begin position="271"/>
        <end position="299"/>
    </location>
</feature>
<protein>
    <recommendedName>
        <fullName evidence="5">DUF5666 domain-containing protein</fullName>
    </recommendedName>
</protein>
<feature type="chain" id="PRO_5039578493" description="DUF5666 domain-containing protein" evidence="2">
    <location>
        <begin position="21"/>
        <end position="299"/>
    </location>
</feature>
<proteinExistence type="predicted"/>
<feature type="signal peptide" evidence="2">
    <location>
        <begin position="1"/>
        <end position="20"/>
    </location>
</feature>
<gene>
    <name evidence="3" type="ORF">IPP15_11470</name>
</gene>
<organism evidence="3 4">
    <name type="scientific">Candidatus Opimibacter skivensis</name>
    <dbReference type="NCBI Taxonomy" id="2982028"/>
    <lineage>
        <taxon>Bacteria</taxon>
        <taxon>Pseudomonadati</taxon>
        <taxon>Bacteroidota</taxon>
        <taxon>Saprospiria</taxon>
        <taxon>Saprospirales</taxon>
        <taxon>Saprospiraceae</taxon>
        <taxon>Candidatus Opimibacter</taxon>
    </lineage>
</organism>